<dbReference type="Proteomes" id="UP000789803">
    <property type="component" value="Unassembled WGS sequence"/>
</dbReference>
<evidence type="ECO:0000313" key="2">
    <source>
        <dbReference type="Proteomes" id="UP000789803"/>
    </source>
</evidence>
<gene>
    <name evidence="1" type="ORF">LMG7974_00181</name>
</gene>
<organism evidence="1 2">
    <name type="scientific">Campylobacter majalis</name>
    <dbReference type="NCBI Taxonomy" id="2790656"/>
    <lineage>
        <taxon>Bacteria</taxon>
        <taxon>Pseudomonadati</taxon>
        <taxon>Campylobacterota</taxon>
        <taxon>Epsilonproteobacteria</taxon>
        <taxon>Campylobacterales</taxon>
        <taxon>Campylobacteraceae</taxon>
        <taxon>Campylobacter</taxon>
    </lineage>
</organism>
<name>A0ABM8Q2I9_9BACT</name>
<keyword evidence="2" id="KW-1185">Reference proteome</keyword>
<dbReference type="RefSeq" id="WP_229932007.1">
    <property type="nucleotide sequence ID" value="NZ_CAJHOF010000001.1"/>
</dbReference>
<accession>A0ABM8Q2I9</accession>
<reference evidence="1 2" key="1">
    <citation type="submission" date="2020-11" db="EMBL/GenBank/DDBJ databases">
        <authorList>
            <person name="Peeters C."/>
        </authorList>
    </citation>
    <scope>NUCLEOTIDE SEQUENCE [LARGE SCALE GENOMIC DNA]</scope>
    <source>
        <strain evidence="1 2">LMG 7974</strain>
    </source>
</reference>
<dbReference type="EMBL" id="CAJHOF010000001">
    <property type="protein sequence ID" value="CAD7286979.1"/>
    <property type="molecule type" value="Genomic_DNA"/>
</dbReference>
<proteinExistence type="predicted"/>
<evidence type="ECO:0008006" key="3">
    <source>
        <dbReference type="Google" id="ProtNLM"/>
    </source>
</evidence>
<sequence>MRVENLASLIKGVFENHVSITHIGGYSFEAKNVKRTHAYICLMADESEIELAIKNGAYAIITSEKIIINDSEVAYIRVENINTALIRLMRYFASQKALKFYCVNAVQMQILSKIHAKNVNFISKDLATLFKSIENAAFGAMFFGADIRILQQLNPLYEHVFADVKIYSLNSGSIFFTNVIIDDMYYQGLGVAGVFLPSFAGLVKFLNSNKIEYKIGEIKNLGHFEPIFIDKNFAPVSFGSSFRAVICESDEELFKIEANYLYNKFGDEVKILVPKMSWFECENAIKIDDLRDVKEYKNFRYVLIFCKKQELLEILSEEKQTLSLF</sequence>
<protein>
    <recommendedName>
        <fullName evidence="3">Ferrochelatase</fullName>
    </recommendedName>
</protein>
<comment type="caution">
    <text evidence="1">The sequence shown here is derived from an EMBL/GenBank/DDBJ whole genome shotgun (WGS) entry which is preliminary data.</text>
</comment>
<evidence type="ECO:0000313" key="1">
    <source>
        <dbReference type="EMBL" id="CAD7286979.1"/>
    </source>
</evidence>